<dbReference type="GO" id="GO:0005743">
    <property type="term" value="C:mitochondrial inner membrane"/>
    <property type="evidence" value="ECO:0007669"/>
    <property type="project" value="UniProtKB-SubCell"/>
</dbReference>
<dbReference type="STRING" id="41875.K8EZX8"/>
<evidence type="ECO:0000313" key="11">
    <source>
        <dbReference type="Proteomes" id="UP000198341"/>
    </source>
</evidence>
<dbReference type="GO" id="GO:0045271">
    <property type="term" value="C:respiratory chain complex I"/>
    <property type="evidence" value="ECO:0007669"/>
    <property type="project" value="UniProtKB-ARBA"/>
</dbReference>
<keyword evidence="11" id="KW-1185">Reference proteome</keyword>
<dbReference type="RefSeq" id="XP_007510547.1">
    <property type="nucleotide sequence ID" value="XM_007510485.1"/>
</dbReference>
<evidence type="ECO:0000256" key="8">
    <source>
        <dbReference type="ARBA" id="ARBA00023136"/>
    </source>
</evidence>
<accession>K8EZX8</accession>
<sequence length="102" mass="11834">MPQTTTKAFAGEAASFPSSPPASFDKSNPYEDPVAFVQQREHDTRERMIDVEKAKLIRERLRECYRNEGVNHFENCKDLVEKYTEAFEGKSFARINIMRDSK</sequence>
<evidence type="ECO:0000256" key="6">
    <source>
        <dbReference type="ARBA" id="ARBA00022982"/>
    </source>
</evidence>
<keyword evidence="8" id="KW-0472">Membrane</keyword>
<keyword evidence="5" id="KW-0999">Mitochondrion inner membrane</keyword>
<evidence type="ECO:0000256" key="9">
    <source>
        <dbReference type="SAM" id="MobiDB-lite"/>
    </source>
</evidence>
<protein>
    <recommendedName>
        <fullName evidence="12">NADH-ubiquinone oxidoreductase 12 kDa subunit</fullName>
    </recommendedName>
</protein>
<evidence type="ECO:0000256" key="7">
    <source>
        <dbReference type="ARBA" id="ARBA00023128"/>
    </source>
</evidence>
<keyword evidence="6" id="KW-0249">Electron transport</keyword>
<dbReference type="GeneID" id="19013165"/>
<name>K8EZX8_9CHLO</name>
<evidence type="ECO:0000256" key="5">
    <source>
        <dbReference type="ARBA" id="ARBA00022792"/>
    </source>
</evidence>
<gene>
    <name evidence="10" type="ordered locus">Bathy10g00880</name>
</gene>
<comment type="subcellular location">
    <subcellularLocation>
        <location evidence="1">Mitochondrion inner membrane</location>
        <topology evidence="1">Peripheral membrane protein</topology>
        <orientation evidence="1">Matrix side</orientation>
    </subcellularLocation>
</comment>
<dbReference type="AlphaFoldDB" id="K8EZX8"/>
<keyword evidence="3" id="KW-0813">Transport</keyword>
<dbReference type="KEGG" id="bpg:Bathy10g00880"/>
<evidence type="ECO:0000256" key="4">
    <source>
        <dbReference type="ARBA" id="ARBA00022660"/>
    </source>
</evidence>
<feature type="compositionally biased region" description="Low complexity" evidence="9">
    <location>
        <begin position="8"/>
        <end position="24"/>
    </location>
</feature>
<dbReference type="Pfam" id="PF10249">
    <property type="entry name" value="NDUFB10"/>
    <property type="match status" value="1"/>
</dbReference>
<dbReference type="eggNOG" id="KOG4009">
    <property type="taxonomic scope" value="Eukaryota"/>
</dbReference>
<evidence type="ECO:0000256" key="1">
    <source>
        <dbReference type="ARBA" id="ARBA00004443"/>
    </source>
</evidence>
<proteinExistence type="inferred from homology"/>
<dbReference type="InterPro" id="IPR019377">
    <property type="entry name" value="NADH_UbQ_OxRdtase_su10"/>
</dbReference>
<reference evidence="10 11" key="1">
    <citation type="submission" date="2011-10" db="EMBL/GenBank/DDBJ databases">
        <authorList>
            <person name="Genoscope - CEA"/>
        </authorList>
    </citation>
    <scope>NUCLEOTIDE SEQUENCE [LARGE SCALE GENOMIC DNA]</scope>
    <source>
        <strain evidence="10 11">RCC 1105</strain>
    </source>
</reference>
<evidence type="ECO:0000313" key="10">
    <source>
        <dbReference type="EMBL" id="CCO18080.1"/>
    </source>
</evidence>
<evidence type="ECO:0008006" key="12">
    <source>
        <dbReference type="Google" id="ProtNLM"/>
    </source>
</evidence>
<organism evidence="10 11">
    <name type="scientific">Bathycoccus prasinos</name>
    <dbReference type="NCBI Taxonomy" id="41875"/>
    <lineage>
        <taxon>Eukaryota</taxon>
        <taxon>Viridiplantae</taxon>
        <taxon>Chlorophyta</taxon>
        <taxon>Mamiellophyceae</taxon>
        <taxon>Mamiellales</taxon>
        <taxon>Bathycoccaceae</taxon>
        <taxon>Bathycoccus</taxon>
    </lineage>
</organism>
<feature type="region of interest" description="Disordered" evidence="9">
    <location>
        <begin position="1"/>
        <end position="30"/>
    </location>
</feature>
<dbReference type="PANTHER" id="PTHR13094">
    <property type="entry name" value="NADH-UBIQUINONE OXIDOREDUCTASE PDSW SUBUNIT"/>
    <property type="match status" value="1"/>
</dbReference>
<dbReference type="PANTHER" id="PTHR13094:SF1">
    <property type="entry name" value="NADH DEHYDROGENASE [UBIQUINONE] 1 BETA SUBCOMPLEX SUBUNIT 10"/>
    <property type="match status" value="1"/>
</dbReference>
<evidence type="ECO:0000256" key="2">
    <source>
        <dbReference type="ARBA" id="ARBA00008317"/>
    </source>
</evidence>
<comment type="similarity">
    <text evidence="2">Belongs to the complex I NDUFB10 subunit family.</text>
</comment>
<dbReference type="OrthoDB" id="10252718at2759"/>
<dbReference type="EMBL" id="FO082269">
    <property type="protein sequence ID" value="CCO18080.1"/>
    <property type="molecule type" value="Genomic_DNA"/>
</dbReference>
<keyword evidence="4" id="KW-0679">Respiratory chain</keyword>
<dbReference type="Proteomes" id="UP000198341">
    <property type="component" value="Chromosome 10"/>
</dbReference>
<evidence type="ECO:0000256" key="3">
    <source>
        <dbReference type="ARBA" id="ARBA00022448"/>
    </source>
</evidence>
<dbReference type="InterPro" id="IPR039993">
    <property type="entry name" value="NDUFB10"/>
</dbReference>
<keyword evidence="7" id="KW-0496">Mitochondrion</keyword>